<keyword evidence="5" id="KW-1185">Reference proteome</keyword>
<reference evidence="5" key="1">
    <citation type="journal article" date="2019" name="Int. J. Syst. Evol. Microbiol.">
        <title>The Global Catalogue of Microorganisms (GCM) 10K type strain sequencing project: providing services to taxonomists for standard genome sequencing and annotation.</title>
        <authorList>
            <consortium name="The Broad Institute Genomics Platform"/>
            <consortium name="The Broad Institute Genome Sequencing Center for Infectious Disease"/>
            <person name="Wu L."/>
            <person name="Ma J."/>
        </authorList>
    </citation>
    <scope>NUCLEOTIDE SEQUENCE [LARGE SCALE GENOMIC DNA]</scope>
    <source>
        <strain evidence="5">CGMCC 4.7192</strain>
    </source>
</reference>
<dbReference type="InterPro" id="IPR036291">
    <property type="entry name" value="NAD(P)-bd_dom_sf"/>
</dbReference>
<sequence>MNFPDPKILVTGANGFIGRHVVQELATQTPPLLQIIHSGQAHTALPSITMELLDITDLPDLPTTIETIYHLAGQIWGDETHEAKMLDNVIALAKQCNAKRIVYASTCAVYGQNAMDQTVDESVDGAPASPYARGKLLGEQSLKTLSDTSEMNVTILRYFNPYGPHQFAKMAVPNMIEKAITGQDIEIYGDGEQIRDFIYIEDLAKATIAAAEGEGKYQIFNIGSGQGETIKDLASEIIAQSQSSSKIIHLPIPAERQNLEVYYRVADIGKITRLTNWEPETSLSKGLKRLVSEHRACVE</sequence>
<comment type="pathway">
    <text evidence="1">Bacterial outer membrane biogenesis; LPS O-antigen biosynthesis.</text>
</comment>
<organism evidence="4 5">
    <name type="scientific">Kiloniella antarctica</name>
    <dbReference type="NCBI Taxonomy" id="1550907"/>
    <lineage>
        <taxon>Bacteria</taxon>
        <taxon>Pseudomonadati</taxon>
        <taxon>Pseudomonadota</taxon>
        <taxon>Alphaproteobacteria</taxon>
        <taxon>Rhodospirillales</taxon>
        <taxon>Kiloniellaceae</taxon>
        <taxon>Kiloniella</taxon>
    </lineage>
</organism>
<dbReference type="PRINTS" id="PR01713">
    <property type="entry name" value="NUCEPIMERASE"/>
</dbReference>
<dbReference type="EMBL" id="JBHUII010000007">
    <property type="protein sequence ID" value="MFD2206846.1"/>
    <property type="molecule type" value="Genomic_DNA"/>
</dbReference>
<evidence type="ECO:0000313" key="4">
    <source>
        <dbReference type="EMBL" id="MFD2206846.1"/>
    </source>
</evidence>
<comment type="similarity">
    <text evidence="2">Belongs to the NAD(P)-dependent epimerase/dehydratase family.</text>
</comment>
<feature type="domain" description="NAD-dependent epimerase/dehydratase" evidence="3">
    <location>
        <begin position="8"/>
        <end position="223"/>
    </location>
</feature>
<dbReference type="Proteomes" id="UP001597294">
    <property type="component" value="Unassembled WGS sequence"/>
</dbReference>
<dbReference type="Pfam" id="PF01370">
    <property type="entry name" value="Epimerase"/>
    <property type="match status" value="1"/>
</dbReference>
<comment type="caution">
    <text evidence="4">The sequence shown here is derived from an EMBL/GenBank/DDBJ whole genome shotgun (WGS) entry which is preliminary data.</text>
</comment>
<dbReference type="PANTHER" id="PTHR43000">
    <property type="entry name" value="DTDP-D-GLUCOSE 4,6-DEHYDRATASE-RELATED"/>
    <property type="match status" value="1"/>
</dbReference>
<dbReference type="Gene3D" id="3.40.50.720">
    <property type="entry name" value="NAD(P)-binding Rossmann-like Domain"/>
    <property type="match status" value="1"/>
</dbReference>
<accession>A0ABW5BMW4</accession>
<name>A0ABW5BMW4_9PROT</name>
<proteinExistence type="inferred from homology"/>
<dbReference type="RefSeq" id="WP_380252883.1">
    <property type="nucleotide sequence ID" value="NZ_JBHUII010000007.1"/>
</dbReference>
<gene>
    <name evidence="4" type="ORF">ACFSKO_14540</name>
</gene>
<evidence type="ECO:0000259" key="3">
    <source>
        <dbReference type="Pfam" id="PF01370"/>
    </source>
</evidence>
<evidence type="ECO:0000256" key="1">
    <source>
        <dbReference type="ARBA" id="ARBA00005125"/>
    </source>
</evidence>
<evidence type="ECO:0000256" key="2">
    <source>
        <dbReference type="ARBA" id="ARBA00007637"/>
    </source>
</evidence>
<dbReference type="InterPro" id="IPR001509">
    <property type="entry name" value="Epimerase_deHydtase"/>
</dbReference>
<dbReference type="SUPFAM" id="SSF51735">
    <property type="entry name" value="NAD(P)-binding Rossmann-fold domains"/>
    <property type="match status" value="1"/>
</dbReference>
<protein>
    <submittedName>
        <fullName evidence="4">NAD-dependent epimerase/dehydratase family protein</fullName>
    </submittedName>
</protein>
<evidence type="ECO:0000313" key="5">
    <source>
        <dbReference type="Proteomes" id="UP001597294"/>
    </source>
</evidence>